<evidence type="ECO:0000313" key="9">
    <source>
        <dbReference type="Proteomes" id="UP000813463"/>
    </source>
</evidence>
<dbReference type="Pfam" id="PF00162">
    <property type="entry name" value="PGK"/>
    <property type="match status" value="1"/>
</dbReference>
<keyword evidence="6" id="KW-0418">Kinase</keyword>
<dbReference type="InterPro" id="IPR001576">
    <property type="entry name" value="Phosphoglycerate_kinase"/>
</dbReference>
<evidence type="ECO:0000256" key="5">
    <source>
        <dbReference type="ARBA" id="ARBA00022741"/>
    </source>
</evidence>
<sequence length="170" mass="18735">MKDPTAEVVVSEDGRGKVAEFHLLHYHAFGTAHRAHASTEGVAKYLKPSVAGFLMQKGLKRKKVGTYIATVLKIFKREGSSEEMAAQSPPYIVLGGLGCKVVNHFCASLLEDQMSPSATLSCDLCCVLVRRVLFGKSLLHFMKCVALYSFTVSDPFPSIEWRLKSRISIL</sequence>
<evidence type="ECO:0000313" key="10">
    <source>
        <dbReference type="RefSeq" id="XP_056690639.1"/>
    </source>
</evidence>
<organism evidence="9 11">
    <name type="scientific">Spinacia oleracea</name>
    <name type="common">Spinach</name>
    <dbReference type="NCBI Taxonomy" id="3562"/>
    <lineage>
        <taxon>Eukaryota</taxon>
        <taxon>Viridiplantae</taxon>
        <taxon>Streptophyta</taxon>
        <taxon>Embryophyta</taxon>
        <taxon>Tracheophyta</taxon>
        <taxon>Spermatophyta</taxon>
        <taxon>Magnoliopsida</taxon>
        <taxon>eudicotyledons</taxon>
        <taxon>Gunneridae</taxon>
        <taxon>Pentapetalae</taxon>
        <taxon>Caryophyllales</taxon>
        <taxon>Chenopodiaceae</taxon>
        <taxon>Chenopodioideae</taxon>
        <taxon>Anserineae</taxon>
        <taxon>Spinacia</taxon>
    </lineage>
</organism>
<proteinExistence type="inferred from homology"/>
<dbReference type="InterPro" id="IPR015824">
    <property type="entry name" value="Phosphoglycerate_kinase_N"/>
</dbReference>
<evidence type="ECO:0000256" key="2">
    <source>
        <dbReference type="ARBA" id="ARBA00008982"/>
    </source>
</evidence>
<keyword evidence="9" id="KW-1185">Reference proteome</keyword>
<evidence type="ECO:0000256" key="4">
    <source>
        <dbReference type="ARBA" id="ARBA00022679"/>
    </source>
</evidence>
<evidence type="ECO:0000256" key="8">
    <source>
        <dbReference type="ARBA" id="ARBA00022842"/>
    </source>
</evidence>
<comment type="similarity">
    <text evidence="2">Belongs to the phosphoglycerate kinase family.</text>
</comment>
<keyword evidence="7" id="KW-0067">ATP-binding</keyword>
<evidence type="ECO:0000256" key="7">
    <source>
        <dbReference type="ARBA" id="ARBA00022840"/>
    </source>
</evidence>
<dbReference type="EC" id="2.7.2.3" evidence="3"/>
<dbReference type="RefSeq" id="XP_056690639.1">
    <property type="nucleotide sequence ID" value="XM_056834661.1"/>
</dbReference>
<dbReference type="Proteomes" id="UP000813463">
    <property type="component" value="Chromosome 1"/>
</dbReference>
<gene>
    <name evidence="10 11" type="primary">LOC130465817</name>
</gene>
<reference evidence="10 11" key="2">
    <citation type="submission" date="2025-05" db="UniProtKB">
        <authorList>
            <consortium name="RefSeq"/>
        </authorList>
    </citation>
    <scope>IDENTIFICATION</scope>
    <source>
        <tissue evidence="10 11">Leaf</tissue>
    </source>
</reference>
<keyword evidence="8" id="KW-0460">Magnesium</keyword>
<keyword evidence="4" id="KW-0808">Transferase</keyword>
<keyword evidence="5" id="KW-0547">Nucleotide-binding</keyword>
<dbReference type="InterPro" id="IPR036043">
    <property type="entry name" value="Phosphoglycerate_kinase_sf"/>
</dbReference>
<protein>
    <recommendedName>
        <fullName evidence="3">phosphoglycerate kinase</fullName>
        <ecNumber evidence="3">2.7.2.3</ecNumber>
    </recommendedName>
</protein>
<dbReference type="GeneID" id="130465817"/>
<evidence type="ECO:0000256" key="6">
    <source>
        <dbReference type="ARBA" id="ARBA00022777"/>
    </source>
</evidence>
<evidence type="ECO:0000256" key="1">
    <source>
        <dbReference type="ARBA" id="ARBA00001946"/>
    </source>
</evidence>
<reference evidence="9" key="1">
    <citation type="journal article" date="2021" name="Nat. Commun.">
        <title>Genomic analyses provide insights into spinach domestication and the genetic basis of agronomic traits.</title>
        <authorList>
            <person name="Cai X."/>
            <person name="Sun X."/>
            <person name="Xu C."/>
            <person name="Sun H."/>
            <person name="Wang X."/>
            <person name="Ge C."/>
            <person name="Zhang Z."/>
            <person name="Wang Q."/>
            <person name="Fei Z."/>
            <person name="Jiao C."/>
            <person name="Wang Q."/>
        </authorList>
    </citation>
    <scope>NUCLEOTIDE SEQUENCE [LARGE SCALE GENOMIC DNA]</scope>
    <source>
        <strain evidence="9">cv. Varoflay</strain>
    </source>
</reference>
<dbReference type="SUPFAM" id="SSF53748">
    <property type="entry name" value="Phosphoglycerate kinase"/>
    <property type="match status" value="1"/>
</dbReference>
<name>A0ABM3R4U9_SPIOL</name>
<evidence type="ECO:0000313" key="11">
    <source>
        <dbReference type="RefSeq" id="XP_056690641.1"/>
    </source>
</evidence>
<comment type="cofactor">
    <cofactor evidence="1">
        <name>Mg(2+)</name>
        <dbReference type="ChEBI" id="CHEBI:18420"/>
    </cofactor>
</comment>
<dbReference type="RefSeq" id="XP_056690641.1">
    <property type="nucleotide sequence ID" value="XM_056834663.1"/>
</dbReference>
<evidence type="ECO:0000256" key="3">
    <source>
        <dbReference type="ARBA" id="ARBA00013061"/>
    </source>
</evidence>
<accession>A0ABM3R4U9</accession>
<dbReference type="Gene3D" id="3.40.50.1260">
    <property type="entry name" value="Phosphoglycerate kinase, N-terminal domain"/>
    <property type="match status" value="1"/>
</dbReference>